<proteinExistence type="predicted"/>
<name>A0A4Y2PTM5_ARAVE</name>
<keyword evidence="1" id="KW-0812">Transmembrane</keyword>
<organism evidence="2 3">
    <name type="scientific">Araneus ventricosus</name>
    <name type="common">Orbweaver spider</name>
    <name type="synonym">Epeira ventricosa</name>
    <dbReference type="NCBI Taxonomy" id="182803"/>
    <lineage>
        <taxon>Eukaryota</taxon>
        <taxon>Metazoa</taxon>
        <taxon>Ecdysozoa</taxon>
        <taxon>Arthropoda</taxon>
        <taxon>Chelicerata</taxon>
        <taxon>Arachnida</taxon>
        <taxon>Araneae</taxon>
        <taxon>Araneomorphae</taxon>
        <taxon>Entelegynae</taxon>
        <taxon>Araneoidea</taxon>
        <taxon>Araneidae</taxon>
        <taxon>Araneus</taxon>
    </lineage>
</organism>
<feature type="transmembrane region" description="Helical" evidence="1">
    <location>
        <begin position="48"/>
        <end position="67"/>
    </location>
</feature>
<keyword evidence="3" id="KW-1185">Reference proteome</keyword>
<evidence type="ECO:0000256" key="1">
    <source>
        <dbReference type="SAM" id="Phobius"/>
    </source>
</evidence>
<keyword evidence="1" id="KW-1133">Transmembrane helix</keyword>
<keyword evidence="1" id="KW-0472">Membrane</keyword>
<evidence type="ECO:0000313" key="2">
    <source>
        <dbReference type="EMBL" id="GBN53597.1"/>
    </source>
</evidence>
<evidence type="ECO:0000313" key="3">
    <source>
        <dbReference type="Proteomes" id="UP000499080"/>
    </source>
</evidence>
<sequence length="109" mass="12141">MSFATTVKYQLTAAFTAFQVARNAPDGSWVTVSPPRQREWVGCRRREGQAAVAFVIISLLLMSMPSYCRNYFSLPDCNITISRHCIEKATSDAWSRPASRNNATPSLPP</sequence>
<dbReference type="Proteomes" id="UP000499080">
    <property type="component" value="Unassembled WGS sequence"/>
</dbReference>
<dbReference type="EMBL" id="BGPR01011915">
    <property type="protein sequence ID" value="GBN53597.1"/>
    <property type="molecule type" value="Genomic_DNA"/>
</dbReference>
<protein>
    <submittedName>
        <fullName evidence="2">Uncharacterized protein</fullName>
    </submittedName>
</protein>
<accession>A0A4Y2PTM5</accession>
<reference evidence="2 3" key="1">
    <citation type="journal article" date="2019" name="Sci. Rep.">
        <title>Orb-weaving spider Araneus ventricosus genome elucidates the spidroin gene catalogue.</title>
        <authorList>
            <person name="Kono N."/>
            <person name="Nakamura H."/>
            <person name="Ohtoshi R."/>
            <person name="Moran D.A.P."/>
            <person name="Shinohara A."/>
            <person name="Yoshida Y."/>
            <person name="Fujiwara M."/>
            <person name="Mori M."/>
            <person name="Tomita M."/>
            <person name="Arakawa K."/>
        </authorList>
    </citation>
    <scope>NUCLEOTIDE SEQUENCE [LARGE SCALE GENOMIC DNA]</scope>
</reference>
<comment type="caution">
    <text evidence="2">The sequence shown here is derived from an EMBL/GenBank/DDBJ whole genome shotgun (WGS) entry which is preliminary data.</text>
</comment>
<dbReference type="AlphaFoldDB" id="A0A4Y2PTM5"/>
<gene>
    <name evidence="2" type="ORF">AVEN_244365_1</name>
</gene>